<dbReference type="InterPro" id="IPR044946">
    <property type="entry name" value="Restrct_endonuc_typeI_TRD_sf"/>
</dbReference>
<dbReference type="GO" id="GO:0004519">
    <property type="term" value="F:endonuclease activity"/>
    <property type="evidence" value="ECO:0007669"/>
    <property type="project" value="UniProtKB-KW"/>
</dbReference>
<reference evidence="3" key="1">
    <citation type="submission" date="2022-05" db="EMBL/GenBank/DDBJ databases">
        <title>Schlegelella sp. nov., isolated from mangrove soil.</title>
        <authorList>
            <person name="Liu Y."/>
            <person name="Ge X."/>
            <person name="Liu W."/>
        </authorList>
    </citation>
    <scope>NUCLEOTIDE SEQUENCE</scope>
    <source>
        <strain evidence="3">S2-27</strain>
    </source>
</reference>
<dbReference type="Gene3D" id="3.90.220.20">
    <property type="entry name" value="DNA methylase specificity domains"/>
    <property type="match status" value="1"/>
</dbReference>
<dbReference type="SUPFAM" id="SSF116734">
    <property type="entry name" value="DNA methylase specificity domain"/>
    <property type="match status" value="1"/>
</dbReference>
<gene>
    <name evidence="3" type="ORF">M8A51_21930</name>
</gene>
<sequence length="200" mass="22086">MIQRLSELVDVRAGHPFRGSVPVVEGGNAHALQMRDLTSDGLVGWDGLVPTQVDERKRPQWLQPGDVLFVARGTRNQAVCLQQVPVRAVCSPYFFLLRVRSAALLPEFLAWQLNRAPAQRYLAANAEGSDQLSIRRGVLEALPLVVPPLARQRLAVELADAALREKQAFEALTRNRQRQLDALAFELFEHDAPAAAGPQA</sequence>
<keyword evidence="4" id="KW-1185">Reference proteome</keyword>
<comment type="caution">
    <text evidence="3">The sequence shown here is derived from an EMBL/GenBank/DDBJ whole genome shotgun (WGS) entry which is preliminary data.</text>
</comment>
<name>A0ABT0YTZ6_9BURK</name>
<dbReference type="EMBL" id="JAMKFE010000017">
    <property type="protein sequence ID" value="MCM5682196.1"/>
    <property type="molecule type" value="Genomic_DNA"/>
</dbReference>
<evidence type="ECO:0000256" key="1">
    <source>
        <dbReference type="ARBA" id="ARBA00022747"/>
    </source>
</evidence>
<keyword evidence="3" id="KW-0378">Hydrolase</keyword>
<evidence type="ECO:0000313" key="4">
    <source>
        <dbReference type="Proteomes" id="UP001165541"/>
    </source>
</evidence>
<evidence type="ECO:0000256" key="2">
    <source>
        <dbReference type="ARBA" id="ARBA00023125"/>
    </source>
</evidence>
<evidence type="ECO:0000313" key="3">
    <source>
        <dbReference type="EMBL" id="MCM5682196.1"/>
    </source>
</evidence>
<keyword evidence="2" id="KW-0238">DNA-binding</keyword>
<keyword evidence="3" id="KW-0255">Endonuclease</keyword>
<proteinExistence type="predicted"/>
<accession>A0ABT0YTZ6</accession>
<dbReference type="Proteomes" id="UP001165541">
    <property type="component" value="Unassembled WGS sequence"/>
</dbReference>
<keyword evidence="1" id="KW-0680">Restriction system</keyword>
<dbReference type="RefSeq" id="WP_251780672.1">
    <property type="nucleotide sequence ID" value="NZ_JAMKFE010000017.1"/>
</dbReference>
<organism evidence="3 4">
    <name type="scientific">Caldimonas mangrovi</name>
    <dbReference type="NCBI Taxonomy" id="2944811"/>
    <lineage>
        <taxon>Bacteria</taxon>
        <taxon>Pseudomonadati</taxon>
        <taxon>Pseudomonadota</taxon>
        <taxon>Betaproteobacteria</taxon>
        <taxon>Burkholderiales</taxon>
        <taxon>Sphaerotilaceae</taxon>
        <taxon>Caldimonas</taxon>
    </lineage>
</organism>
<keyword evidence="3" id="KW-0540">Nuclease</keyword>
<protein>
    <submittedName>
        <fullName evidence="3">Restriction endonuclease subunit S</fullName>
    </submittedName>
</protein>